<gene>
    <name evidence="1" type="ORF">SAMN04490184_2816</name>
</gene>
<protein>
    <submittedName>
        <fullName evidence="1">Uncharacterized protein</fullName>
    </submittedName>
</protein>
<keyword evidence="2" id="KW-1185">Reference proteome</keyword>
<sequence>MVAASRVLGEPLGTPQRAVLYLMEMEKRVANRTVSRPLLVIQLSSSLLDN</sequence>
<evidence type="ECO:0000313" key="2">
    <source>
        <dbReference type="Proteomes" id="UP000182654"/>
    </source>
</evidence>
<organism evidence="1 2">
    <name type="scientific">Pseudomonas extremorientalis</name>
    <dbReference type="NCBI Taxonomy" id="169669"/>
    <lineage>
        <taxon>Bacteria</taxon>
        <taxon>Pseudomonadati</taxon>
        <taxon>Pseudomonadota</taxon>
        <taxon>Gammaproteobacteria</taxon>
        <taxon>Pseudomonadales</taxon>
        <taxon>Pseudomonadaceae</taxon>
        <taxon>Pseudomonas</taxon>
    </lineage>
</organism>
<dbReference type="Proteomes" id="UP000182654">
    <property type="component" value="Chromosome I"/>
</dbReference>
<proteinExistence type="predicted"/>
<name>A0ABY0SIE4_9PSED</name>
<dbReference type="EMBL" id="LT629708">
    <property type="protein sequence ID" value="SDP27590.1"/>
    <property type="molecule type" value="Genomic_DNA"/>
</dbReference>
<accession>A0ABY0SIE4</accession>
<evidence type="ECO:0000313" key="1">
    <source>
        <dbReference type="EMBL" id="SDP27590.1"/>
    </source>
</evidence>
<reference evidence="1 2" key="1">
    <citation type="submission" date="2016-10" db="EMBL/GenBank/DDBJ databases">
        <authorList>
            <person name="Varghese N."/>
            <person name="Submissions S."/>
        </authorList>
    </citation>
    <scope>NUCLEOTIDE SEQUENCE [LARGE SCALE GENOMIC DNA]</scope>
    <source>
        <strain evidence="1 2">BS2774</strain>
    </source>
</reference>